<evidence type="ECO:0008006" key="3">
    <source>
        <dbReference type="Google" id="ProtNLM"/>
    </source>
</evidence>
<reference evidence="1" key="1">
    <citation type="journal article" date="2020" name="Phytopathology">
        <title>Genome Sequence Resources of Colletotrichum truncatum, C. plurivorum, C. musicola, and C. sojae: Four Species Pathogenic to Soybean (Glycine max).</title>
        <authorList>
            <person name="Rogerio F."/>
            <person name="Boufleur T.R."/>
            <person name="Ciampi-Guillardi M."/>
            <person name="Sukno S.A."/>
            <person name="Thon M.R."/>
            <person name="Massola Junior N.S."/>
            <person name="Baroncelli R."/>
        </authorList>
    </citation>
    <scope>NUCLEOTIDE SEQUENCE</scope>
    <source>
        <strain evidence="1">LFN00145</strain>
    </source>
</reference>
<protein>
    <recommendedName>
        <fullName evidence="3">Protein kinase domain-containing protein</fullName>
    </recommendedName>
</protein>
<organism evidence="1 2">
    <name type="scientific">Colletotrichum plurivorum</name>
    <dbReference type="NCBI Taxonomy" id="2175906"/>
    <lineage>
        <taxon>Eukaryota</taxon>
        <taxon>Fungi</taxon>
        <taxon>Dikarya</taxon>
        <taxon>Ascomycota</taxon>
        <taxon>Pezizomycotina</taxon>
        <taxon>Sordariomycetes</taxon>
        <taxon>Hypocreomycetidae</taxon>
        <taxon>Glomerellales</taxon>
        <taxon>Glomerellaceae</taxon>
        <taxon>Colletotrichum</taxon>
        <taxon>Colletotrichum orchidearum species complex</taxon>
    </lineage>
</organism>
<accession>A0A8H6J754</accession>
<dbReference type="EMBL" id="WIGO01000610">
    <property type="protein sequence ID" value="KAF6807794.1"/>
    <property type="molecule type" value="Genomic_DNA"/>
</dbReference>
<proteinExistence type="predicted"/>
<sequence>MREENMLFNEEVEGVMITDFERAQLLKPPRRPLTQLVPNKRRRTPELEKGSKFTKCFIHMTCNEETGRRAEKNSIADSKTYFDAAAAPLVFLGLMCDSFCVLHRWDFADEAREVLVNSWAAVKMALFAVEQ</sequence>
<evidence type="ECO:0000313" key="1">
    <source>
        <dbReference type="EMBL" id="KAF6807794.1"/>
    </source>
</evidence>
<dbReference type="AlphaFoldDB" id="A0A8H6J754"/>
<comment type="caution">
    <text evidence="1">The sequence shown here is derived from an EMBL/GenBank/DDBJ whole genome shotgun (WGS) entry which is preliminary data.</text>
</comment>
<dbReference type="Proteomes" id="UP000654918">
    <property type="component" value="Unassembled WGS sequence"/>
</dbReference>
<gene>
    <name evidence="1" type="ORF">CPLU01_15752</name>
</gene>
<evidence type="ECO:0000313" key="2">
    <source>
        <dbReference type="Proteomes" id="UP000654918"/>
    </source>
</evidence>
<name>A0A8H6J754_9PEZI</name>
<keyword evidence="2" id="KW-1185">Reference proteome</keyword>